<reference evidence="3" key="1">
    <citation type="submission" date="2021-02" db="EMBL/GenBank/DDBJ databases">
        <authorList>
            <person name="Nowell W R."/>
        </authorList>
    </citation>
    <scope>NUCLEOTIDE SEQUENCE</scope>
</reference>
<dbReference type="Proteomes" id="UP000663842">
    <property type="component" value="Unassembled WGS sequence"/>
</dbReference>
<dbReference type="EMBL" id="CAJNRG010006529">
    <property type="protein sequence ID" value="CAF2086895.1"/>
    <property type="molecule type" value="Genomic_DNA"/>
</dbReference>
<accession>A0A820EGE9</accession>
<protein>
    <submittedName>
        <fullName evidence="3">Uncharacterized protein</fullName>
    </submittedName>
</protein>
<proteinExistence type="predicted"/>
<dbReference type="EMBL" id="CAJOBF010002793">
    <property type="protein sequence ID" value="CAF4056341.1"/>
    <property type="molecule type" value="Genomic_DNA"/>
</dbReference>
<feature type="non-terminal residue" evidence="3">
    <location>
        <position position="1"/>
    </location>
</feature>
<name>A0A820EGE9_9BILA</name>
<evidence type="ECO:0000313" key="1">
    <source>
        <dbReference type="EMBL" id="CAF2086895.1"/>
    </source>
</evidence>
<evidence type="ECO:0000313" key="3">
    <source>
        <dbReference type="EMBL" id="CAF4245866.1"/>
    </source>
</evidence>
<dbReference type="AlphaFoldDB" id="A0A820EGE9"/>
<dbReference type="Proteomes" id="UP000663887">
    <property type="component" value="Unassembled WGS sequence"/>
</dbReference>
<dbReference type="Proteomes" id="UP000663866">
    <property type="component" value="Unassembled WGS sequence"/>
</dbReference>
<evidence type="ECO:0000313" key="4">
    <source>
        <dbReference type="Proteomes" id="UP000663866"/>
    </source>
</evidence>
<comment type="caution">
    <text evidence="3">The sequence shown here is derived from an EMBL/GenBank/DDBJ whole genome shotgun (WGS) entry which is preliminary data.</text>
</comment>
<sequence length="146" mass="16467">SNMGSSNSSSSSPLQAILNSMFLIISVESSNSNVASDSSSFNTKSLDSTTITYLLLHQRENFKVIENPSPSHAVWWRSYEFPAQLNKQKKFERVAVKSGLYRLSLTSMWDARYYMRDVSIGECGKKNAFPLTAIIILKNMLQFLIL</sequence>
<organism evidence="3 4">
    <name type="scientific">Rotaria magnacalcarata</name>
    <dbReference type="NCBI Taxonomy" id="392030"/>
    <lineage>
        <taxon>Eukaryota</taxon>
        <taxon>Metazoa</taxon>
        <taxon>Spiralia</taxon>
        <taxon>Gnathifera</taxon>
        <taxon>Rotifera</taxon>
        <taxon>Eurotatoria</taxon>
        <taxon>Bdelloidea</taxon>
        <taxon>Philodinida</taxon>
        <taxon>Philodinidae</taxon>
        <taxon>Rotaria</taxon>
    </lineage>
</organism>
<keyword evidence="4" id="KW-1185">Reference proteome</keyword>
<evidence type="ECO:0000313" key="2">
    <source>
        <dbReference type="EMBL" id="CAF4056341.1"/>
    </source>
</evidence>
<dbReference type="EMBL" id="CAJOBG010008541">
    <property type="protein sequence ID" value="CAF4245866.1"/>
    <property type="molecule type" value="Genomic_DNA"/>
</dbReference>
<gene>
    <name evidence="3" type="ORF">OVN521_LOCUS28755</name>
    <name evidence="2" type="ORF">UXM345_LOCUS19548</name>
    <name evidence="1" type="ORF">XDN619_LOCUS15822</name>
</gene>